<dbReference type="PANTHER" id="PTHR40465:SF1">
    <property type="entry name" value="DUF6534 DOMAIN-CONTAINING PROTEIN"/>
    <property type="match status" value="1"/>
</dbReference>
<dbReference type="Proteomes" id="UP001218218">
    <property type="component" value="Unassembled WGS sequence"/>
</dbReference>
<sequence length="332" mass="36782">MPTLPLVALVLGGWDLGVAGDLVLQGVIFAQFAHYTTLYKHDILLLRVFVWGLLLLTTLKSAQGLAIIWSQNVQHFMEVEAAVELFQTTWFFQLNVAFVAVIAFYVQIFFCHRLWVISKNIYTVVLTAVLFLFALLAAFVSSGFNFVNDPVQSSKWIAVHLSTVFAGDIILCLSTAYFLLQHSQDVLPQTAGILNALLKLTIQSAAPAAICAFLNLIASQMPSIERSLSGWTMVAIITNSWLPKLYAFSALWTLNSRKGIARTGEPMTSSEWHRHTVLLDLGSGIGRSIELSTGTGLHTIPRAGEYNNNDRLPPVILHGKREHSTRLPEVYV</sequence>
<organism evidence="3 4">
    <name type="scientific">Mycena albidolilacea</name>
    <dbReference type="NCBI Taxonomy" id="1033008"/>
    <lineage>
        <taxon>Eukaryota</taxon>
        <taxon>Fungi</taxon>
        <taxon>Dikarya</taxon>
        <taxon>Basidiomycota</taxon>
        <taxon>Agaricomycotina</taxon>
        <taxon>Agaricomycetes</taxon>
        <taxon>Agaricomycetidae</taxon>
        <taxon>Agaricales</taxon>
        <taxon>Marasmiineae</taxon>
        <taxon>Mycenaceae</taxon>
        <taxon>Mycena</taxon>
    </lineage>
</organism>
<evidence type="ECO:0000259" key="2">
    <source>
        <dbReference type="Pfam" id="PF20152"/>
    </source>
</evidence>
<feature type="transmembrane region" description="Helical" evidence="1">
    <location>
        <begin position="90"/>
        <end position="110"/>
    </location>
</feature>
<feature type="transmembrane region" description="Helical" evidence="1">
    <location>
        <begin position="230"/>
        <end position="254"/>
    </location>
</feature>
<comment type="caution">
    <text evidence="3">The sequence shown here is derived from an EMBL/GenBank/DDBJ whole genome shotgun (WGS) entry which is preliminary data.</text>
</comment>
<proteinExistence type="predicted"/>
<reference evidence="3" key="1">
    <citation type="submission" date="2023-03" db="EMBL/GenBank/DDBJ databases">
        <title>Massive genome expansion in bonnet fungi (Mycena s.s.) driven by repeated elements and novel gene families across ecological guilds.</title>
        <authorList>
            <consortium name="Lawrence Berkeley National Laboratory"/>
            <person name="Harder C.B."/>
            <person name="Miyauchi S."/>
            <person name="Viragh M."/>
            <person name="Kuo A."/>
            <person name="Thoen E."/>
            <person name="Andreopoulos B."/>
            <person name="Lu D."/>
            <person name="Skrede I."/>
            <person name="Drula E."/>
            <person name="Henrissat B."/>
            <person name="Morin E."/>
            <person name="Kohler A."/>
            <person name="Barry K."/>
            <person name="LaButti K."/>
            <person name="Morin E."/>
            <person name="Salamov A."/>
            <person name="Lipzen A."/>
            <person name="Mereny Z."/>
            <person name="Hegedus B."/>
            <person name="Baldrian P."/>
            <person name="Stursova M."/>
            <person name="Weitz H."/>
            <person name="Taylor A."/>
            <person name="Grigoriev I.V."/>
            <person name="Nagy L.G."/>
            <person name="Martin F."/>
            <person name="Kauserud H."/>
        </authorList>
    </citation>
    <scope>NUCLEOTIDE SEQUENCE</scope>
    <source>
        <strain evidence="3">CBHHK002</strain>
    </source>
</reference>
<accession>A0AAD7F1E1</accession>
<dbReference type="Pfam" id="PF20152">
    <property type="entry name" value="DUF6534"/>
    <property type="match status" value="1"/>
</dbReference>
<feature type="transmembrane region" description="Helical" evidence="1">
    <location>
        <begin position="6"/>
        <end position="32"/>
    </location>
</feature>
<evidence type="ECO:0000313" key="4">
    <source>
        <dbReference type="Proteomes" id="UP001218218"/>
    </source>
</evidence>
<gene>
    <name evidence="3" type="ORF">DFH08DRAFT_951413</name>
</gene>
<dbReference type="PANTHER" id="PTHR40465">
    <property type="entry name" value="CHROMOSOME 1, WHOLE GENOME SHOTGUN SEQUENCE"/>
    <property type="match status" value="1"/>
</dbReference>
<keyword evidence="1" id="KW-0812">Transmembrane</keyword>
<dbReference type="InterPro" id="IPR045339">
    <property type="entry name" value="DUF6534"/>
</dbReference>
<feature type="transmembrane region" description="Helical" evidence="1">
    <location>
        <begin position="44"/>
        <end position="70"/>
    </location>
</feature>
<keyword evidence="1" id="KW-1133">Transmembrane helix</keyword>
<protein>
    <recommendedName>
        <fullName evidence="2">DUF6534 domain-containing protein</fullName>
    </recommendedName>
</protein>
<feature type="transmembrane region" description="Helical" evidence="1">
    <location>
        <begin position="192"/>
        <end position="218"/>
    </location>
</feature>
<keyword evidence="4" id="KW-1185">Reference proteome</keyword>
<feature type="domain" description="DUF6534" evidence="2">
    <location>
        <begin position="166"/>
        <end position="258"/>
    </location>
</feature>
<name>A0AAD7F1E1_9AGAR</name>
<keyword evidence="1" id="KW-0472">Membrane</keyword>
<evidence type="ECO:0000256" key="1">
    <source>
        <dbReference type="SAM" id="Phobius"/>
    </source>
</evidence>
<feature type="transmembrane region" description="Helical" evidence="1">
    <location>
        <begin position="156"/>
        <end position="180"/>
    </location>
</feature>
<feature type="transmembrane region" description="Helical" evidence="1">
    <location>
        <begin position="122"/>
        <end position="144"/>
    </location>
</feature>
<dbReference type="EMBL" id="JARIHO010000005">
    <property type="protein sequence ID" value="KAJ7360760.1"/>
    <property type="molecule type" value="Genomic_DNA"/>
</dbReference>
<dbReference type="AlphaFoldDB" id="A0AAD7F1E1"/>
<evidence type="ECO:0000313" key="3">
    <source>
        <dbReference type="EMBL" id="KAJ7360760.1"/>
    </source>
</evidence>